<dbReference type="InterPro" id="IPR044788">
    <property type="entry name" value="X8_dom_prot"/>
</dbReference>
<dbReference type="Gene3D" id="1.20.58.1040">
    <property type="match status" value="1"/>
</dbReference>
<accession>A0AAD1ZWN7</accession>
<dbReference type="EMBL" id="OU503050">
    <property type="protein sequence ID" value="CAI9776973.1"/>
    <property type="molecule type" value="Genomic_DNA"/>
</dbReference>
<protein>
    <recommendedName>
        <fullName evidence="4">X8 domain-containing protein</fullName>
    </recommendedName>
</protein>
<dbReference type="Pfam" id="PF07983">
    <property type="entry name" value="X8"/>
    <property type="match status" value="1"/>
</dbReference>
<reference evidence="5" key="1">
    <citation type="submission" date="2023-05" db="EMBL/GenBank/DDBJ databases">
        <authorList>
            <person name="Huff M."/>
        </authorList>
    </citation>
    <scope>NUCLEOTIDE SEQUENCE</scope>
</reference>
<evidence type="ECO:0000256" key="3">
    <source>
        <dbReference type="SAM" id="SignalP"/>
    </source>
</evidence>
<dbReference type="AlphaFoldDB" id="A0AAD1ZWN7"/>
<feature type="region of interest" description="Disordered" evidence="2">
    <location>
        <begin position="124"/>
        <end position="177"/>
    </location>
</feature>
<evidence type="ECO:0000313" key="6">
    <source>
        <dbReference type="Proteomes" id="UP000834106"/>
    </source>
</evidence>
<keyword evidence="1 3" id="KW-0732">Signal</keyword>
<dbReference type="InterPro" id="IPR012946">
    <property type="entry name" value="X8"/>
</dbReference>
<feature type="chain" id="PRO_5042206825" description="X8 domain-containing protein" evidence="3">
    <location>
        <begin position="22"/>
        <end position="278"/>
    </location>
</feature>
<proteinExistence type="predicted"/>
<dbReference type="Proteomes" id="UP000834106">
    <property type="component" value="Chromosome 15"/>
</dbReference>
<dbReference type="PANTHER" id="PTHR31044">
    <property type="entry name" value="BETA-1,3 GLUCANASE"/>
    <property type="match status" value="1"/>
</dbReference>
<evidence type="ECO:0000256" key="2">
    <source>
        <dbReference type="SAM" id="MobiDB-lite"/>
    </source>
</evidence>
<dbReference type="SMART" id="SM00768">
    <property type="entry name" value="X8"/>
    <property type="match status" value="1"/>
</dbReference>
<name>A0AAD1ZWN7_9LAMI</name>
<gene>
    <name evidence="5" type="ORF">FPE_LOCUS24403</name>
</gene>
<evidence type="ECO:0000259" key="4">
    <source>
        <dbReference type="SMART" id="SM00768"/>
    </source>
</evidence>
<organism evidence="5 6">
    <name type="scientific">Fraxinus pennsylvanica</name>
    <dbReference type="NCBI Taxonomy" id="56036"/>
    <lineage>
        <taxon>Eukaryota</taxon>
        <taxon>Viridiplantae</taxon>
        <taxon>Streptophyta</taxon>
        <taxon>Embryophyta</taxon>
        <taxon>Tracheophyta</taxon>
        <taxon>Spermatophyta</taxon>
        <taxon>Magnoliopsida</taxon>
        <taxon>eudicotyledons</taxon>
        <taxon>Gunneridae</taxon>
        <taxon>Pentapetalae</taxon>
        <taxon>asterids</taxon>
        <taxon>lamiids</taxon>
        <taxon>Lamiales</taxon>
        <taxon>Oleaceae</taxon>
        <taxon>Oleeae</taxon>
        <taxon>Fraxinus</taxon>
    </lineage>
</organism>
<evidence type="ECO:0000313" key="5">
    <source>
        <dbReference type="EMBL" id="CAI9776973.1"/>
    </source>
</evidence>
<sequence length="278" mass="29252">MAAPPSTVVVTLLFFLCTTTTRPPFLVVVRWTTHHSSDASDQAMLAGLNFACAAGADCAPLQSSGLCYLPNTIQAHASYAYNSYYQRRNNDPASCYFSGTATIAKTDPSYGSCVYPSSPSTAGGSVGPGGMSVPGTPAISATPPPPGTTTAPLLGAGGLTPDMGTADPDSPKSSNASPNLSINAILFPKDLAGVNKEVTPLLVATWHPLWYSSYTAHYREAEFGDDGNRKKMSITHVDEPGKCPEPSITLDYFIGGFCACNFTSGPEAAKFYWDQQPE</sequence>
<dbReference type="GO" id="GO:0009506">
    <property type="term" value="C:plasmodesma"/>
    <property type="evidence" value="ECO:0007669"/>
    <property type="project" value="UniProtKB-ARBA"/>
</dbReference>
<keyword evidence="6" id="KW-1185">Reference proteome</keyword>
<dbReference type="PANTHER" id="PTHR31044:SF47">
    <property type="entry name" value="CARBOHYDRATE-BINDING X8 DOMAIN SUPERFAMILY PROTEIN"/>
    <property type="match status" value="1"/>
</dbReference>
<evidence type="ECO:0000256" key="1">
    <source>
        <dbReference type="ARBA" id="ARBA00022729"/>
    </source>
</evidence>
<feature type="domain" description="X8" evidence="4">
    <location>
        <begin position="36"/>
        <end position="115"/>
    </location>
</feature>
<feature type="signal peptide" evidence="3">
    <location>
        <begin position="1"/>
        <end position="21"/>
    </location>
</feature>